<evidence type="ECO:0000313" key="7">
    <source>
        <dbReference type="EMBL" id="MFC6363512.1"/>
    </source>
</evidence>
<name>A0ABW1VV52_9GAMM</name>
<dbReference type="Proteomes" id="UP001596215">
    <property type="component" value="Unassembled WGS sequence"/>
</dbReference>
<comment type="catalytic activity">
    <reaction evidence="1">
        <text>[protein]-peptidylproline (omega=180) = [protein]-peptidylproline (omega=0)</text>
        <dbReference type="Rhea" id="RHEA:16237"/>
        <dbReference type="Rhea" id="RHEA-COMP:10747"/>
        <dbReference type="Rhea" id="RHEA-COMP:10748"/>
        <dbReference type="ChEBI" id="CHEBI:83833"/>
        <dbReference type="ChEBI" id="CHEBI:83834"/>
        <dbReference type="EC" id="5.2.1.8"/>
    </reaction>
</comment>
<evidence type="ECO:0000256" key="5">
    <source>
        <dbReference type="PROSITE-ProRule" id="PRU00278"/>
    </source>
</evidence>
<dbReference type="EMBL" id="JBHSUC010000032">
    <property type="protein sequence ID" value="MFC6363512.1"/>
    <property type="molecule type" value="Genomic_DNA"/>
</dbReference>
<evidence type="ECO:0000256" key="1">
    <source>
        <dbReference type="ARBA" id="ARBA00000971"/>
    </source>
</evidence>
<reference evidence="8" key="1">
    <citation type="journal article" date="2019" name="Int. J. Syst. Evol. Microbiol.">
        <title>The Global Catalogue of Microorganisms (GCM) 10K type strain sequencing project: providing services to taxonomists for standard genome sequencing and annotation.</title>
        <authorList>
            <consortium name="The Broad Institute Genomics Platform"/>
            <consortium name="The Broad Institute Genome Sequencing Center for Infectious Disease"/>
            <person name="Wu L."/>
            <person name="Ma J."/>
        </authorList>
    </citation>
    <scope>NUCLEOTIDE SEQUENCE [LARGE SCALE GENOMIC DNA]</scope>
    <source>
        <strain evidence="8">CGMCC 4.1530</strain>
    </source>
</reference>
<keyword evidence="3 5" id="KW-0697">Rotamase</keyword>
<gene>
    <name evidence="7" type="primary">ppiC</name>
    <name evidence="7" type="ORF">ACFP73_15735</name>
</gene>
<dbReference type="InterPro" id="IPR052204">
    <property type="entry name" value="PpiC/parvulin_rotamase"/>
</dbReference>
<evidence type="ECO:0000256" key="4">
    <source>
        <dbReference type="ARBA" id="ARBA00023235"/>
    </source>
</evidence>
<dbReference type="PANTHER" id="PTHR43629:SF3">
    <property type="entry name" value="PEPTIDYL-PROLYL CIS-TRANS ISOMERASE C"/>
    <property type="match status" value="1"/>
</dbReference>
<feature type="domain" description="PpiC" evidence="6">
    <location>
        <begin position="2"/>
        <end position="91"/>
    </location>
</feature>
<dbReference type="InterPro" id="IPR000297">
    <property type="entry name" value="PPIase_PpiC"/>
</dbReference>
<dbReference type="NCBIfam" id="NF011969">
    <property type="entry name" value="PRK15441.1"/>
    <property type="match status" value="1"/>
</dbReference>
<evidence type="ECO:0000256" key="2">
    <source>
        <dbReference type="ARBA" id="ARBA00013194"/>
    </source>
</evidence>
<organism evidence="7 8">
    <name type="scientific">Tatumella punctata</name>
    <dbReference type="NCBI Taxonomy" id="399969"/>
    <lineage>
        <taxon>Bacteria</taxon>
        <taxon>Pseudomonadati</taxon>
        <taxon>Pseudomonadota</taxon>
        <taxon>Gammaproteobacteria</taxon>
        <taxon>Enterobacterales</taxon>
        <taxon>Erwiniaceae</taxon>
        <taxon>Tatumella</taxon>
    </lineage>
</organism>
<sequence length="93" mass="10266">MAKTAAALHILVKEESLAKELLLRLQKGASFQQLAKKHSACPSGRKGGELGEFRRGQMVPAFDKAVFSCPLLVPYGPVKTSFGYHIIKVLWRN</sequence>
<evidence type="ECO:0000259" key="6">
    <source>
        <dbReference type="PROSITE" id="PS50198"/>
    </source>
</evidence>
<dbReference type="InterPro" id="IPR046357">
    <property type="entry name" value="PPIase_dom_sf"/>
</dbReference>
<dbReference type="Gene3D" id="3.10.50.40">
    <property type="match status" value="1"/>
</dbReference>
<dbReference type="EC" id="5.2.1.8" evidence="2"/>
<keyword evidence="8" id="KW-1185">Reference proteome</keyword>
<proteinExistence type="predicted"/>
<dbReference type="GO" id="GO:0003755">
    <property type="term" value="F:peptidyl-prolyl cis-trans isomerase activity"/>
    <property type="evidence" value="ECO:0007669"/>
    <property type="project" value="UniProtKB-EC"/>
</dbReference>
<dbReference type="SUPFAM" id="SSF54534">
    <property type="entry name" value="FKBP-like"/>
    <property type="match status" value="1"/>
</dbReference>
<accession>A0ABW1VV52</accession>
<dbReference type="PANTHER" id="PTHR43629">
    <property type="entry name" value="PEPTIDYL-PROLYL CIS-TRANS ISOMERASE"/>
    <property type="match status" value="1"/>
</dbReference>
<evidence type="ECO:0000313" key="8">
    <source>
        <dbReference type="Proteomes" id="UP001596215"/>
    </source>
</evidence>
<dbReference type="RefSeq" id="WP_212709497.1">
    <property type="nucleotide sequence ID" value="NZ_BAAAFW010000025.1"/>
</dbReference>
<protein>
    <recommendedName>
        <fullName evidence="2">peptidylprolyl isomerase</fullName>
        <ecNumber evidence="2">5.2.1.8</ecNumber>
    </recommendedName>
</protein>
<comment type="caution">
    <text evidence="7">The sequence shown here is derived from an EMBL/GenBank/DDBJ whole genome shotgun (WGS) entry which is preliminary data.</text>
</comment>
<dbReference type="Pfam" id="PF13616">
    <property type="entry name" value="Rotamase_3"/>
    <property type="match status" value="1"/>
</dbReference>
<dbReference type="PROSITE" id="PS50198">
    <property type="entry name" value="PPIC_PPIASE_2"/>
    <property type="match status" value="1"/>
</dbReference>
<keyword evidence="4 5" id="KW-0413">Isomerase</keyword>
<evidence type="ECO:0000256" key="3">
    <source>
        <dbReference type="ARBA" id="ARBA00023110"/>
    </source>
</evidence>